<dbReference type="PRINTS" id="PR00793">
    <property type="entry name" value="PROAMNOPTASE"/>
</dbReference>
<dbReference type="SUPFAM" id="SSF53474">
    <property type="entry name" value="alpha/beta-Hydrolases"/>
    <property type="match status" value="1"/>
</dbReference>
<evidence type="ECO:0000313" key="6">
    <source>
        <dbReference type="Proteomes" id="UP000535020"/>
    </source>
</evidence>
<keyword evidence="3" id="KW-0732">Signal</keyword>
<dbReference type="RefSeq" id="WP_176006168.1">
    <property type="nucleotide sequence ID" value="NZ_JABWMI010000011.1"/>
</dbReference>
<dbReference type="InterPro" id="IPR029058">
    <property type="entry name" value="AB_hydrolase_fold"/>
</dbReference>
<accession>A0A7Y9C5J2</accession>
<dbReference type="InterPro" id="IPR002410">
    <property type="entry name" value="Peptidase_S33"/>
</dbReference>
<sequence length="298" mass="33304">MKKLVVLLLLLSGIAYSQNEGFAQSGDGTPIYYRTFGKGKPLLIINGGPGMNSNGFEALAKRLGEHNFAIIYDQRGTGKSTLKNPTSKNVTMDLMVDDIEQLRKKLGFESWIVLGHSFGGMLGSYYTSLHPQRVEKLILSSSGGIDLDLLAEGDFIREKLDKPHRDSLAYWNAKIDKGDTSYKTRLGRGRALAPAYVVNPKFYPILAERLTQGNREILGLVWNDLGRIRFDCAPQLKSFKKPVLIIQGKQDIVPEKLAQKAHSVFENSRVVMLDNCSHYGWLDAENVYFSEIGNFLKS</sequence>
<name>A0A7Y9C5J2_9FLAO</name>
<dbReference type="Gene3D" id="3.40.50.1820">
    <property type="entry name" value="alpha/beta hydrolase"/>
    <property type="match status" value="1"/>
</dbReference>
<feature type="domain" description="AB hydrolase-1" evidence="4">
    <location>
        <begin position="40"/>
        <end position="282"/>
    </location>
</feature>
<dbReference type="PANTHER" id="PTHR43433:SF5">
    <property type="entry name" value="AB HYDROLASE-1 DOMAIN-CONTAINING PROTEIN"/>
    <property type="match status" value="1"/>
</dbReference>
<evidence type="ECO:0000256" key="3">
    <source>
        <dbReference type="SAM" id="SignalP"/>
    </source>
</evidence>
<dbReference type="PANTHER" id="PTHR43433">
    <property type="entry name" value="HYDROLASE, ALPHA/BETA FOLD FAMILY PROTEIN"/>
    <property type="match status" value="1"/>
</dbReference>
<dbReference type="AlphaFoldDB" id="A0A7Y9C5J2"/>
<dbReference type="EMBL" id="JACBJI010000004">
    <property type="protein sequence ID" value="NYA71356.1"/>
    <property type="molecule type" value="Genomic_DNA"/>
</dbReference>
<dbReference type="Pfam" id="PF00561">
    <property type="entry name" value="Abhydrolase_1"/>
    <property type="match status" value="1"/>
</dbReference>
<evidence type="ECO:0000313" key="5">
    <source>
        <dbReference type="EMBL" id="NYA71356.1"/>
    </source>
</evidence>
<gene>
    <name evidence="5" type="ORF">HZF10_10520</name>
</gene>
<evidence type="ECO:0000256" key="2">
    <source>
        <dbReference type="ARBA" id="ARBA00022801"/>
    </source>
</evidence>
<evidence type="ECO:0000259" key="4">
    <source>
        <dbReference type="Pfam" id="PF00561"/>
    </source>
</evidence>
<dbReference type="GO" id="GO:0008233">
    <property type="term" value="F:peptidase activity"/>
    <property type="evidence" value="ECO:0007669"/>
    <property type="project" value="InterPro"/>
</dbReference>
<dbReference type="InterPro" id="IPR050471">
    <property type="entry name" value="AB_hydrolase"/>
</dbReference>
<keyword evidence="2 5" id="KW-0378">Hydrolase</keyword>
<protein>
    <submittedName>
        <fullName evidence="5">Alpha/beta hydrolase</fullName>
    </submittedName>
</protein>
<proteinExistence type="inferred from homology"/>
<comment type="caution">
    <text evidence="5">The sequence shown here is derived from an EMBL/GenBank/DDBJ whole genome shotgun (WGS) entry which is preliminary data.</text>
</comment>
<feature type="chain" id="PRO_5030989297" evidence="3">
    <location>
        <begin position="18"/>
        <end position="298"/>
    </location>
</feature>
<reference evidence="5 6" key="1">
    <citation type="submission" date="2020-07" db="EMBL/GenBank/DDBJ databases">
        <authorList>
            <person name="Sun Q."/>
        </authorList>
    </citation>
    <scope>NUCLEOTIDE SEQUENCE [LARGE SCALE GENOMIC DNA]</scope>
    <source>
        <strain evidence="5 6">MAH-1</strain>
    </source>
</reference>
<evidence type="ECO:0000256" key="1">
    <source>
        <dbReference type="ARBA" id="ARBA00010088"/>
    </source>
</evidence>
<keyword evidence="6" id="KW-1185">Reference proteome</keyword>
<feature type="signal peptide" evidence="3">
    <location>
        <begin position="1"/>
        <end position="17"/>
    </location>
</feature>
<dbReference type="InterPro" id="IPR000073">
    <property type="entry name" value="AB_hydrolase_1"/>
</dbReference>
<comment type="similarity">
    <text evidence="1">Belongs to the peptidase S33 family.</text>
</comment>
<dbReference type="GO" id="GO:0006508">
    <property type="term" value="P:proteolysis"/>
    <property type="evidence" value="ECO:0007669"/>
    <property type="project" value="InterPro"/>
</dbReference>
<dbReference type="Proteomes" id="UP000535020">
    <property type="component" value="Unassembled WGS sequence"/>
</dbReference>
<organism evidence="5 6">
    <name type="scientific">Flavobacterium agri</name>
    <dbReference type="NCBI Taxonomy" id="2743471"/>
    <lineage>
        <taxon>Bacteria</taxon>
        <taxon>Pseudomonadati</taxon>
        <taxon>Bacteroidota</taxon>
        <taxon>Flavobacteriia</taxon>
        <taxon>Flavobacteriales</taxon>
        <taxon>Flavobacteriaceae</taxon>
        <taxon>Flavobacterium</taxon>
    </lineage>
</organism>